<evidence type="ECO:0000313" key="2">
    <source>
        <dbReference type="RefSeq" id="XP_059604071.1"/>
    </source>
</evidence>
<dbReference type="AlphaFoldDB" id="A0AAJ8E2A8"/>
<reference evidence="2" key="2">
    <citation type="submission" date="2025-08" db="UniProtKB">
        <authorList>
            <consortium name="RefSeq"/>
        </authorList>
    </citation>
    <scope>IDENTIFICATION</scope>
</reference>
<feature type="compositionally biased region" description="Basic and acidic residues" evidence="1">
    <location>
        <begin position="65"/>
        <end position="82"/>
    </location>
</feature>
<dbReference type="KEGG" id="ang:An08g05880"/>
<dbReference type="GeneID" id="84591698"/>
<protein>
    <submittedName>
        <fullName evidence="2">Uncharacterized protein</fullName>
    </submittedName>
</protein>
<accession>A0AAJ8E2A8</accession>
<feature type="compositionally biased region" description="Gly residues" evidence="1">
    <location>
        <begin position="1"/>
        <end position="14"/>
    </location>
</feature>
<reference evidence="2" key="1">
    <citation type="submission" date="2025-02" db="EMBL/GenBank/DDBJ databases">
        <authorList>
            <consortium name="NCBI Genome Project"/>
        </authorList>
    </citation>
    <scope>NUCLEOTIDE SEQUENCE</scope>
</reference>
<organism evidence="2">
    <name type="scientific">Aspergillus niger</name>
    <dbReference type="NCBI Taxonomy" id="5061"/>
    <lineage>
        <taxon>Eukaryota</taxon>
        <taxon>Fungi</taxon>
        <taxon>Dikarya</taxon>
        <taxon>Ascomycota</taxon>
        <taxon>Pezizomycotina</taxon>
        <taxon>Eurotiomycetes</taxon>
        <taxon>Eurotiomycetidae</taxon>
        <taxon>Eurotiales</taxon>
        <taxon>Aspergillaceae</taxon>
        <taxon>Aspergillus</taxon>
        <taxon>Aspergillus subgen. Circumdati</taxon>
    </lineage>
</organism>
<proteinExistence type="predicted"/>
<feature type="region of interest" description="Disordered" evidence="1">
    <location>
        <begin position="58"/>
        <end position="82"/>
    </location>
</feature>
<dbReference type="VEuPathDB" id="FungiDB:An08g05880"/>
<dbReference type="RefSeq" id="XP_059604071.1">
    <property type="nucleotide sequence ID" value="XM_059749093.1"/>
</dbReference>
<feature type="region of interest" description="Disordered" evidence="1">
    <location>
        <begin position="1"/>
        <end position="26"/>
    </location>
</feature>
<gene>
    <name evidence="2" type="ORF">An08g05880</name>
</gene>
<evidence type="ECO:0000256" key="1">
    <source>
        <dbReference type="SAM" id="MobiDB-lite"/>
    </source>
</evidence>
<sequence>MGGFVMGQNNGQGGDSDQTQRHLRQKRSWRAVGDYPKGQFGERATRIALQMPGTRVLGWGGQRSEGGRRYDLSKRTEAGRGRGGWAEELRWGKMMMAGGWRRSSLHDLDLDSPGHPADDRD</sequence>
<name>A0AAJ8E2A8_ASPNG</name>